<dbReference type="InterPro" id="IPR000595">
    <property type="entry name" value="cNMP-bd_dom"/>
</dbReference>
<dbReference type="CDD" id="cd00038">
    <property type="entry name" value="CAP_ED"/>
    <property type="match status" value="1"/>
</dbReference>
<dbReference type="RefSeq" id="WP_169608070.1">
    <property type="nucleotide sequence ID" value="NZ_CP051682.1"/>
</dbReference>
<reference evidence="2 3" key="1">
    <citation type="submission" date="2020-04" db="EMBL/GenBank/DDBJ databases">
        <title>Genome sequencing of novel species.</title>
        <authorList>
            <person name="Heo J."/>
            <person name="Kim S.-J."/>
            <person name="Kim J.-S."/>
            <person name="Hong S.-B."/>
            <person name="Kwon S.-W."/>
        </authorList>
    </citation>
    <scope>NUCLEOTIDE SEQUENCE [LARGE SCALE GENOMIC DNA]</scope>
    <source>
        <strain evidence="2 3">F39-2</strain>
    </source>
</reference>
<accession>A0A7L5DZQ5</accession>
<dbReference type="InterPro" id="IPR018490">
    <property type="entry name" value="cNMP-bd_dom_sf"/>
</dbReference>
<dbReference type="PROSITE" id="PS50042">
    <property type="entry name" value="CNMP_BINDING_3"/>
    <property type="match status" value="1"/>
</dbReference>
<feature type="domain" description="Cyclic nucleotide-binding" evidence="1">
    <location>
        <begin position="15"/>
        <end position="115"/>
    </location>
</feature>
<sequence>MFAEFETYIKEKAELSDAAIKLISSAATSKTLRKGQVLLQQGEICRCKIFILNGLLRAYRTKEDGSEHVMQFSPESSWTTEPESYNNLTPSSYTIDALENSEVILWTKRDFDNLFEQIPELRIYSEKLIFNNLNLSRQRIFNAISLTTEEKYDDFIRTHPSILARVPLHMVASYLGISVKTLSRIRHAQLKR</sequence>
<dbReference type="Gene3D" id="2.60.120.10">
    <property type="entry name" value="Jelly Rolls"/>
    <property type="match status" value="1"/>
</dbReference>
<dbReference type="KEGG" id="mrob:HH214_12275"/>
<evidence type="ECO:0000313" key="3">
    <source>
        <dbReference type="Proteomes" id="UP000503278"/>
    </source>
</evidence>
<gene>
    <name evidence="2" type="ORF">HH214_12275</name>
</gene>
<dbReference type="AlphaFoldDB" id="A0A7L5DZQ5"/>
<dbReference type="Proteomes" id="UP000503278">
    <property type="component" value="Chromosome"/>
</dbReference>
<dbReference type="SUPFAM" id="SSF51206">
    <property type="entry name" value="cAMP-binding domain-like"/>
    <property type="match status" value="1"/>
</dbReference>
<evidence type="ECO:0000313" key="2">
    <source>
        <dbReference type="EMBL" id="QJD96600.1"/>
    </source>
</evidence>
<dbReference type="Pfam" id="PF00027">
    <property type="entry name" value="cNMP_binding"/>
    <property type="match status" value="1"/>
</dbReference>
<organism evidence="2 3">
    <name type="scientific">Mucilaginibacter robiniae</name>
    <dbReference type="NCBI Taxonomy" id="2728022"/>
    <lineage>
        <taxon>Bacteria</taxon>
        <taxon>Pseudomonadati</taxon>
        <taxon>Bacteroidota</taxon>
        <taxon>Sphingobacteriia</taxon>
        <taxon>Sphingobacteriales</taxon>
        <taxon>Sphingobacteriaceae</taxon>
        <taxon>Mucilaginibacter</taxon>
    </lineage>
</organism>
<keyword evidence="3" id="KW-1185">Reference proteome</keyword>
<name>A0A7L5DZQ5_9SPHI</name>
<proteinExistence type="predicted"/>
<protein>
    <submittedName>
        <fullName evidence="2">Crp/Fnr family transcriptional regulator</fullName>
    </submittedName>
</protein>
<dbReference type="EMBL" id="CP051682">
    <property type="protein sequence ID" value="QJD96600.1"/>
    <property type="molecule type" value="Genomic_DNA"/>
</dbReference>
<evidence type="ECO:0000259" key="1">
    <source>
        <dbReference type="PROSITE" id="PS50042"/>
    </source>
</evidence>
<dbReference type="InterPro" id="IPR014710">
    <property type="entry name" value="RmlC-like_jellyroll"/>
</dbReference>